<dbReference type="Gene3D" id="1.10.150.50">
    <property type="entry name" value="Transcription Factor, Ets-1"/>
    <property type="match status" value="1"/>
</dbReference>
<dbReference type="OrthoDB" id="2406270at2759"/>
<organism evidence="1 2">
    <name type="scientific">Glomus cerebriforme</name>
    <dbReference type="NCBI Taxonomy" id="658196"/>
    <lineage>
        <taxon>Eukaryota</taxon>
        <taxon>Fungi</taxon>
        <taxon>Fungi incertae sedis</taxon>
        <taxon>Mucoromycota</taxon>
        <taxon>Glomeromycotina</taxon>
        <taxon>Glomeromycetes</taxon>
        <taxon>Glomerales</taxon>
        <taxon>Glomeraceae</taxon>
        <taxon>Glomus</taxon>
    </lineage>
</organism>
<evidence type="ECO:0008006" key="3">
    <source>
        <dbReference type="Google" id="ProtNLM"/>
    </source>
</evidence>
<dbReference type="AlphaFoldDB" id="A0A397T2M2"/>
<dbReference type="InterPro" id="IPR013761">
    <property type="entry name" value="SAM/pointed_sf"/>
</dbReference>
<evidence type="ECO:0000313" key="1">
    <source>
        <dbReference type="EMBL" id="RIA92062.1"/>
    </source>
</evidence>
<comment type="caution">
    <text evidence="1">The sequence shown here is derived from an EMBL/GenBank/DDBJ whole genome shotgun (WGS) entry which is preliminary data.</text>
</comment>
<sequence length="150" mass="17156">MSIIIVIKDNKTKKKNSHKKSSDESELSSAKELQYTKKKKIINNLTIQVQISQIPTTSIPIVIQLLSQFYQHFTFHNTNANLASPNTLPSIGKFLNSLDHKHNCDVYSNFENAFCEEEITVNIIKDLSDEQLQQLKVVKIGWQKNIKQVA</sequence>
<gene>
    <name evidence="1" type="ORF">C1645_821220</name>
</gene>
<name>A0A397T2M2_9GLOM</name>
<evidence type="ECO:0000313" key="2">
    <source>
        <dbReference type="Proteomes" id="UP000265703"/>
    </source>
</evidence>
<reference evidence="1 2" key="1">
    <citation type="submission" date="2018-06" db="EMBL/GenBank/DDBJ databases">
        <title>Comparative genomics reveals the genomic features of Rhizophagus irregularis, R. cerebriforme, R. diaphanum and Gigaspora rosea, and their symbiotic lifestyle signature.</title>
        <authorList>
            <person name="Morin E."/>
            <person name="San Clemente H."/>
            <person name="Chen E.C.H."/>
            <person name="De La Providencia I."/>
            <person name="Hainaut M."/>
            <person name="Kuo A."/>
            <person name="Kohler A."/>
            <person name="Murat C."/>
            <person name="Tang N."/>
            <person name="Roy S."/>
            <person name="Loubradou J."/>
            <person name="Henrissat B."/>
            <person name="Grigoriev I.V."/>
            <person name="Corradi N."/>
            <person name="Roux C."/>
            <person name="Martin F.M."/>
        </authorList>
    </citation>
    <scope>NUCLEOTIDE SEQUENCE [LARGE SCALE GENOMIC DNA]</scope>
    <source>
        <strain evidence="1 2">DAOM 227022</strain>
    </source>
</reference>
<dbReference type="Proteomes" id="UP000265703">
    <property type="component" value="Unassembled WGS sequence"/>
</dbReference>
<dbReference type="SUPFAM" id="SSF47769">
    <property type="entry name" value="SAM/Pointed domain"/>
    <property type="match status" value="1"/>
</dbReference>
<accession>A0A397T2M2</accession>
<proteinExistence type="predicted"/>
<protein>
    <recommendedName>
        <fullName evidence="3">SAM domain-containing protein</fullName>
    </recommendedName>
</protein>
<keyword evidence="2" id="KW-1185">Reference proteome</keyword>
<dbReference type="EMBL" id="QKYT01000136">
    <property type="protein sequence ID" value="RIA92062.1"/>
    <property type="molecule type" value="Genomic_DNA"/>
</dbReference>